<name>A0A6C2YR27_9BACT</name>
<dbReference type="EMBL" id="LR586016">
    <property type="protein sequence ID" value="VIP03791.1"/>
    <property type="molecule type" value="Genomic_DNA"/>
</dbReference>
<dbReference type="RefSeq" id="WP_162658945.1">
    <property type="nucleotide sequence ID" value="NZ_LR593887.1"/>
</dbReference>
<reference evidence="1" key="1">
    <citation type="submission" date="2019-04" db="EMBL/GenBank/DDBJ databases">
        <authorList>
            <consortium name="Science for Life Laboratories"/>
        </authorList>
    </citation>
    <scope>NUCLEOTIDE SEQUENCE</scope>
    <source>
        <strain evidence="1">MBLW1</strain>
    </source>
</reference>
<dbReference type="InParanoid" id="A0A6C2YR27"/>
<dbReference type="Proteomes" id="UP000464378">
    <property type="component" value="Chromosome"/>
</dbReference>
<evidence type="ECO:0000313" key="2">
    <source>
        <dbReference type="Proteomes" id="UP000464378"/>
    </source>
</evidence>
<dbReference type="CDD" id="cd08584">
    <property type="entry name" value="PI-PLCc_GDPD_SF_unchar2"/>
    <property type="match status" value="1"/>
</dbReference>
<dbReference type="KEGG" id="tim:GMBLW1_01690"/>
<evidence type="ECO:0008006" key="3">
    <source>
        <dbReference type="Google" id="ProtNLM"/>
    </source>
</evidence>
<protein>
    <recommendedName>
        <fullName evidence="3">GP-PDE domain-containing protein</fullName>
    </recommendedName>
</protein>
<evidence type="ECO:0000313" key="1">
    <source>
        <dbReference type="EMBL" id="VIP03791.1"/>
    </source>
</evidence>
<accession>A0A6C2YR27</accession>
<gene>
    <name evidence="1" type="ORF">GMBLW1_01690</name>
</gene>
<proteinExistence type="predicted"/>
<keyword evidence="2" id="KW-1185">Reference proteome</keyword>
<organism evidence="1">
    <name type="scientific">Tuwongella immobilis</name>
    <dbReference type="NCBI Taxonomy" id="692036"/>
    <lineage>
        <taxon>Bacteria</taxon>
        <taxon>Pseudomonadati</taxon>
        <taxon>Planctomycetota</taxon>
        <taxon>Planctomycetia</taxon>
        <taxon>Gemmatales</taxon>
        <taxon>Gemmataceae</taxon>
        <taxon>Tuwongella</taxon>
    </lineage>
</organism>
<dbReference type="AlphaFoldDB" id="A0A6C2YR27"/>
<dbReference type="EMBL" id="LR593887">
    <property type="protein sequence ID" value="VTS04949.1"/>
    <property type="molecule type" value="Genomic_DNA"/>
</dbReference>
<sequence length="200" mass="23122">MLYIAHRVNTVAQLANVPPEYGVELDLRDHGDRLVLQHDPFQGATGEDFETYLQQYRHGTMILNVKSERIEHRVLELLKRYPVRDYFFLDCSFPMIRVLVKSGEHRIAVRFSEYEPIESALALAGQVDWVWVDCFTRNPLTPETYARLKSHFKLCIVSPELQGRPVDTIPAYAAELEPYPFDAVCTKRPDLWRSALGEAE</sequence>